<dbReference type="CDD" id="cd02846">
    <property type="entry name" value="PAZ_argonaute_like"/>
    <property type="match status" value="1"/>
</dbReference>
<dbReference type="InterPro" id="IPR012337">
    <property type="entry name" value="RNaseH-like_sf"/>
</dbReference>
<dbReference type="SUPFAM" id="SSF101690">
    <property type="entry name" value="PAZ domain"/>
    <property type="match status" value="1"/>
</dbReference>
<dbReference type="Pfam" id="PF02171">
    <property type="entry name" value="Piwi"/>
    <property type="match status" value="1"/>
</dbReference>
<protein>
    <submittedName>
        <fullName evidence="5">Piwi domain-containing protein</fullName>
    </submittedName>
</protein>
<accession>A0A915PH56</accession>
<dbReference type="Proteomes" id="UP000887581">
    <property type="component" value="Unplaced"/>
</dbReference>
<dbReference type="Gene3D" id="2.170.260.10">
    <property type="entry name" value="paz domain"/>
    <property type="match status" value="1"/>
</dbReference>
<dbReference type="Pfam" id="PF02170">
    <property type="entry name" value="PAZ"/>
    <property type="match status" value="1"/>
</dbReference>
<dbReference type="GO" id="GO:0003723">
    <property type="term" value="F:RNA binding"/>
    <property type="evidence" value="ECO:0007669"/>
    <property type="project" value="InterPro"/>
</dbReference>
<sequence>MHSDGESGLRRVQTMAGVVEVMLGACPPGTEVLLPVSKDRCLAPTLAKPHPTQRYSHANKFHVCINGYELDMSRAVEKVYKFELKIYGIKSDAKEKELYRGPKNDVAVALRHRALWSIYYQMLESHEDFFGNDLKKYFYDCGINFYSVNKLFDRSEGEKEFKISIEMLPPNARDFLSTRFTGLIARLLPCEEISLRQATAISAGLHTRERSLQQFLEIATSQMMLHEQNHLIFHNKAYDCPNEQDIGVNGGKVLTSGMEKNVRFVGNSWDQMVPVVQIDAKKAAFFKEQPLVELVGMLCNRAHPKMLLEDARLRARVARQLKDLVVRTTHLETQRLFCIFGMTAETADKLVVPVNNQDTTVADYMLYKYQRRLRYPGLPCIIERRIGGKDKRPRNSFHPMEFLEVVKGQRVDMIKQTPELVDELIRNCRLLPMNLKKENECRRRRAHIVAENPYLRSLGIHIIDTPSTTDAVVQFPPAIVYRNGKVEPNPNGDIDWRLSVPRGMQNKIFFRPASPPRRWVVFMFQNAVDQQSADRFIAAFVNRSREHGIQMSNPSRSEEYNRTDINFLIEKIDFMRRNGVEYILFITRNKYDPLHDTMKLTEIKCGVVTQHVHSNTLLKAISNRGAEMTLDNLIMKMNLKLGGITHALTSSAAFLSKNRLTNNVMDQEWLRRTRMFFGLHMSHAAPQSLYERQAHIPPNEPTVVALTFSCGEPFAMQGEYWMQEPRLHIAMFLKEHVERAVKMFRDTSTMKRLPEHVIVFRSGISEGEYAKIITEEGKQFREAFIAASDGRTERVRLTVVVMQTHSNYRIYPDNIRQGSASQQNVPPGTIVDMDVVHPTQTEFIIVAHKSIMGTARPVRATVLIDDEPRMSMDELEGITYALCYAHGIVTSPISLPAHLYAAVDLAKRGRNNFKTEQNVADDNDSALSDGNGRSHFTNDGSADYFPMMSAELANKLKYKFWA</sequence>
<organism evidence="4 5">
    <name type="scientific">Setaria digitata</name>
    <dbReference type="NCBI Taxonomy" id="48799"/>
    <lineage>
        <taxon>Eukaryota</taxon>
        <taxon>Metazoa</taxon>
        <taxon>Ecdysozoa</taxon>
        <taxon>Nematoda</taxon>
        <taxon>Chromadorea</taxon>
        <taxon>Rhabditida</taxon>
        <taxon>Spirurina</taxon>
        <taxon>Spiruromorpha</taxon>
        <taxon>Filarioidea</taxon>
        <taxon>Setariidae</taxon>
        <taxon>Setaria</taxon>
    </lineage>
</organism>
<dbReference type="InterPro" id="IPR036397">
    <property type="entry name" value="RNaseH_sf"/>
</dbReference>
<evidence type="ECO:0000313" key="5">
    <source>
        <dbReference type="WBParaSite" id="sdigi.contig11.g1227.t1"/>
    </source>
</evidence>
<dbReference type="SUPFAM" id="SSF53098">
    <property type="entry name" value="Ribonuclease H-like"/>
    <property type="match status" value="1"/>
</dbReference>
<dbReference type="Gene3D" id="3.30.420.10">
    <property type="entry name" value="Ribonuclease H-like superfamily/Ribonuclease H"/>
    <property type="match status" value="1"/>
</dbReference>
<reference evidence="5" key="1">
    <citation type="submission" date="2022-11" db="UniProtKB">
        <authorList>
            <consortium name="WormBaseParasite"/>
        </authorList>
    </citation>
    <scope>IDENTIFICATION</scope>
</reference>
<dbReference type="SMART" id="SM00949">
    <property type="entry name" value="PAZ"/>
    <property type="match status" value="1"/>
</dbReference>
<dbReference type="InterPro" id="IPR036085">
    <property type="entry name" value="PAZ_dom_sf"/>
</dbReference>
<dbReference type="SMART" id="SM00950">
    <property type="entry name" value="Piwi"/>
    <property type="match status" value="1"/>
</dbReference>
<evidence type="ECO:0000259" key="3">
    <source>
        <dbReference type="PROSITE" id="PS50822"/>
    </source>
</evidence>
<dbReference type="InterPro" id="IPR003100">
    <property type="entry name" value="PAZ_dom"/>
</dbReference>
<proteinExistence type="inferred from homology"/>
<dbReference type="InterPro" id="IPR003165">
    <property type="entry name" value="Piwi"/>
</dbReference>
<feature type="domain" description="Piwi" evidence="3">
    <location>
        <begin position="581"/>
        <end position="914"/>
    </location>
</feature>
<name>A0A915PH56_9BILA</name>
<dbReference type="PROSITE" id="PS50822">
    <property type="entry name" value="PIWI"/>
    <property type="match status" value="1"/>
</dbReference>
<dbReference type="PANTHER" id="PTHR22891">
    <property type="entry name" value="EUKARYOTIC TRANSLATION INITIATION FACTOR 2C"/>
    <property type="match status" value="1"/>
</dbReference>
<evidence type="ECO:0000259" key="2">
    <source>
        <dbReference type="PROSITE" id="PS50821"/>
    </source>
</evidence>
<dbReference type="WBParaSite" id="sdigi.contig11.g1227.t1">
    <property type="protein sequence ID" value="sdigi.contig11.g1227.t1"/>
    <property type="gene ID" value="sdigi.contig11.g1227"/>
</dbReference>
<feature type="domain" description="PAZ" evidence="2">
    <location>
        <begin position="290"/>
        <end position="407"/>
    </location>
</feature>
<keyword evidence="4" id="KW-1185">Reference proteome</keyword>
<evidence type="ECO:0000256" key="1">
    <source>
        <dbReference type="RuleBase" id="RU361178"/>
    </source>
</evidence>
<dbReference type="AlphaFoldDB" id="A0A915PH56"/>
<comment type="similarity">
    <text evidence="1">Belongs to the argonaute family.</text>
</comment>
<evidence type="ECO:0000313" key="4">
    <source>
        <dbReference type="Proteomes" id="UP000887581"/>
    </source>
</evidence>
<dbReference type="Gene3D" id="3.40.50.2300">
    <property type="match status" value="1"/>
</dbReference>
<dbReference type="PROSITE" id="PS50821">
    <property type="entry name" value="PAZ"/>
    <property type="match status" value="1"/>
</dbReference>